<dbReference type="EMBL" id="JAKZGO010000003">
    <property type="protein sequence ID" value="MCH7412898.1"/>
    <property type="molecule type" value="Genomic_DNA"/>
</dbReference>
<organism evidence="1 2">
    <name type="scientific">Belliella alkalica</name>
    <dbReference type="NCBI Taxonomy" id="1730871"/>
    <lineage>
        <taxon>Bacteria</taxon>
        <taxon>Pseudomonadati</taxon>
        <taxon>Bacteroidota</taxon>
        <taxon>Cytophagia</taxon>
        <taxon>Cytophagales</taxon>
        <taxon>Cyclobacteriaceae</taxon>
        <taxon>Belliella</taxon>
    </lineage>
</organism>
<name>A0ABS9VAJ6_9BACT</name>
<accession>A0ABS9VAJ6</accession>
<dbReference type="RefSeq" id="WP_241410434.1">
    <property type="nucleotide sequence ID" value="NZ_JAKZGO010000003.1"/>
</dbReference>
<sequence>MKAVFTVFLFVFFSFEGFTQVYEGSAKVSRWLKKERRIESSREDGGYLLFQGGLRKHNNSNRNDVFTGGYGNFNGVVGVNYGFRKQNTSFETGLGFVWQYHRGEHYLESIEKSFKTFGVYNAIFLPFVVKYDVPTGPSKKFRFGAMGSTNIFIHQIRNYKGSGRGKYVFDIYNPQDEPLHYNFDWIEPNIKVFLKVGIYAEVQVFKSSFLNFQVSKAISPWSYRTVSYDWEYGGESGTVVERIHIQGTMFELAYKLPLNIFSANK</sequence>
<gene>
    <name evidence="1" type="ORF">MM213_05325</name>
</gene>
<proteinExistence type="predicted"/>
<reference evidence="1" key="1">
    <citation type="submission" date="2022-03" db="EMBL/GenBank/DDBJ databases">
        <title>De novo assembled genomes of Belliella spp. (Cyclobacteriaceae) strains.</title>
        <authorList>
            <person name="Szabo A."/>
            <person name="Korponai K."/>
            <person name="Felfoldi T."/>
        </authorList>
    </citation>
    <scope>NUCLEOTIDE SEQUENCE</scope>
    <source>
        <strain evidence="1">DSM 111903</strain>
    </source>
</reference>
<evidence type="ECO:0008006" key="3">
    <source>
        <dbReference type="Google" id="ProtNLM"/>
    </source>
</evidence>
<evidence type="ECO:0000313" key="2">
    <source>
        <dbReference type="Proteomes" id="UP001165430"/>
    </source>
</evidence>
<evidence type="ECO:0000313" key="1">
    <source>
        <dbReference type="EMBL" id="MCH7412898.1"/>
    </source>
</evidence>
<comment type="caution">
    <text evidence="1">The sequence shown here is derived from an EMBL/GenBank/DDBJ whole genome shotgun (WGS) entry which is preliminary data.</text>
</comment>
<keyword evidence="2" id="KW-1185">Reference proteome</keyword>
<protein>
    <recommendedName>
        <fullName evidence="3">Outer membrane protein beta-barrel domain-containing protein</fullName>
    </recommendedName>
</protein>
<dbReference type="Proteomes" id="UP001165430">
    <property type="component" value="Unassembled WGS sequence"/>
</dbReference>